<organism evidence="2 3">
    <name type="scientific">Cryobacterium algoritolerans</name>
    <dbReference type="NCBI Taxonomy" id="1259184"/>
    <lineage>
        <taxon>Bacteria</taxon>
        <taxon>Bacillati</taxon>
        <taxon>Actinomycetota</taxon>
        <taxon>Actinomycetes</taxon>
        <taxon>Micrococcales</taxon>
        <taxon>Microbacteriaceae</taxon>
        <taxon>Cryobacterium</taxon>
    </lineage>
</organism>
<dbReference type="GO" id="GO:0016787">
    <property type="term" value="F:hydrolase activity"/>
    <property type="evidence" value="ECO:0007669"/>
    <property type="project" value="UniProtKB-KW"/>
</dbReference>
<name>A0A4R8WWJ4_9MICO</name>
<accession>A0A4R8WWJ4</accession>
<evidence type="ECO:0000259" key="1">
    <source>
        <dbReference type="Pfam" id="PF01738"/>
    </source>
</evidence>
<dbReference type="EMBL" id="SOFP01000010">
    <property type="protein sequence ID" value="TFC19737.1"/>
    <property type="molecule type" value="Genomic_DNA"/>
</dbReference>
<dbReference type="InterPro" id="IPR029058">
    <property type="entry name" value="AB_hydrolase_fold"/>
</dbReference>
<feature type="domain" description="Dienelactone hydrolase" evidence="1">
    <location>
        <begin position="36"/>
        <end position="267"/>
    </location>
</feature>
<keyword evidence="3" id="KW-1185">Reference proteome</keyword>
<dbReference type="AlphaFoldDB" id="A0A4R8WWJ4"/>
<dbReference type="Pfam" id="PF01738">
    <property type="entry name" value="DLH"/>
    <property type="match status" value="1"/>
</dbReference>
<keyword evidence="2" id="KW-0378">Hydrolase</keyword>
<dbReference type="Gene3D" id="3.40.50.1820">
    <property type="entry name" value="alpha/beta hydrolase"/>
    <property type="match status" value="1"/>
</dbReference>
<evidence type="ECO:0000313" key="2">
    <source>
        <dbReference type="EMBL" id="TFC19737.1"/>
    </source>
</evidence>
<dbReference type="SUPFAM" id="SSF53474">
    <property type="entry name" value="alpha/beta-Hydrolases"/>
    <property type="match status" value="1"/>
</dbReference>
<proteinExistence type="predicted"/>
<reference evidence="2 3" key="1">
    <citation type="submission" date="2019-03" db="EMBL/GenBank/DDBJ databases">
        <title>Genomics of glacier-inhabiting Cryobacterium strains.</title>
        <authorList>
            <person name="Liu Q."/>
            <person name="Xin Y.-H."/>
        </authorList>
    </citation>
    <scope>NUCLEOTIDE SEQUENCE [LARGE SCALE GENOMIC DNA]</scope>
    <source>
        <strain evidence="2 3">MDT1-3</strain>
    </source>
</reference>
<dbReference type="Proteomes" id="UP000298412">
    <property type="component" value="Unassembled WGS sequence"/>
</dbReference>
<comment type="caution">
    <text evidence="2">The sequence shown here is derived from an EMBL/GenBank/DDBJ whole genome shotgun (WGS) entry which is preliminary data.</text>
</comment>
<evidence type="ECO:0000313" key="3">
    <source>
        <dbReference type="Proteomes" id="UP000298412"/>
    </source>
</evidence>
<dbReference type="RefSeq" id="WP_134564932.1">
    <property type="nucleotide sequence ID" value="NZ_SOFP01000010.1"/>
</dbReference>
<dbReference type="InterPro" id="IPR002925">
    <property type="entry name" value="Dienelactn_hydro"/>
</dbReference>
<dbReference type="OrthoDB" id="3208682at2"/>
<protein>
    <submittedName>
        <fullName evidence="2">Dienelactone hydrolase</fullName>
    </submittedName>
</protein>
<sequence length="271" mass="28338">MAAEGTRSAPVAHLTGWVRTPFTGARTTYDCYEKGSGPGVVLIPEIPGITPEVLGLAEHLVAAGFTVVVPSPFGDPGRASSGGYLIRTVLRLCVSSEFRAFATNAHRPITDYLRAVASDVASRTPGKGVGVIGQCFTGGFALAAAIDDSVAASVLSQPAAPFPLGRARQLDPGVSPEDFDRIAARASAGEVCALGLRFSEDSSVPRARFDTIKARLGDAFEIIQLDSSPGNPDGYSKSAHSVLTREVRENPANSASAARDRVVAFLRERIG</sequence>
<gene>
    <name evidence="2" type="ORF">E3O19_01895</name>
</gene>